<dbReference type="AlphaFoldDB" id="A0A409W476"/>
<dbReference type="InParanoid" id="A0A409W476"/>
<proteinExistence type="predicted"/>
<dbReference type="OrthoDB" id="284473at2759"/>
<evidence type="ECO:0000313" key="2">
    <source>
        <dbReference type="EMBL" id="PPQ73301.1"/>
    </source>
</evidence>
<protein>
    <recommendedName>
        <fullName evidence="1">Cytosolic endo-beta-N-acetylglucosaminidase TIM barrel domain-containing protein</fullName>
    </recommendedName>
</protein>
<dbReference type="PANTHER" id="PTHR13246:SF1">
    <property type="entry name" value="CYTOSOLIC ENDO-BETA-N-ACETYLGLUCOSAMINIDASE"/>
    <property type="match status" value="1"/>
</dbReference>
<comment type="caution">
    <text evidence="2">The sequence shown here is derived from an EMBL/GenBank/DDBJ whole genome shotgun (WGS) entry which is preliminary data.</text>
</comment>
<reference evidence="2 3" key="1">
    <citation type="journal article" date="2018" name="Evol. Lett.">
        <title>Horizontal gene cluster transfer increased hallucinogenic mushroom diversity.</title>
        <authorList>
            <person name="Reynolds H.T."/>
            <person name="Vijayakumar V."/>
            <person name="Gluck-Thaler E."/>
            <person name="Korotkin H.B."/>
            <person name="Matheny P.B."/>
            <person name="Slot J.C."/>
        </authorList>
    </citation>
    <scope>NUCLEOTIDE SEQUENCE [LARGE SCALE GENOMIC DNA]</scope>
    <source>
        <strain evidence="2 3">SRW20</strain>
    </source>
</reference>
<sequence length="679" mass="75491">MLIEKAASLTTVSQFLLLDGYRQRIVKDSSFEYVRIFEGGSEEDCLRLLVGKMPSSKTGQVGSSPTSLTLPLSPHYATVLAELARERGFDGYLLNFEVPLAGQFEQTRTLAAWITLLQSEILAKVGPHGQTLWYDSVVINGQLAWQDRLNSYNLPFFLSSTGLFSNYTWRPDYPALTVQYFLSLDPALVGNTTESHSQSAPKTVQDIYMGVDVWGRGSHGGGGFGSYKAITHIAPDSLGLSVALFGQAWTWESEQDKPGWTWDKWWEYESKLWVGPVEGTVDVPEAPRREGEPECMHGPFLPISTFFLAQPPPDPADVRFHTTFCPGTGLSWFVEGVKVYQSQSGWTDVDKQTSVGDLLWPRPKLFWEDEREEEIPTALTAFCMEDSWNGGNSLRLSISCKGSEDDLAAYRSLWLPIQSLSLTPGKLYEASVIYKLDQQLTPSVDTEFALNLKTLPGSTEGFICDITSSTSTDLAGGWTKLTIQFKTTTSEGTILPPTHICIGFVIAILAEEPTKPVELSFLIGQLNVSPDLPQSYKEEDAVILWADFTPTPDVPSKRLQGTLTWEVAACFPRVTQITITSPEDPVVAWNGQPTIQWFPSFIYFNIYAQAFRDDFNVGPVDKAVWVGTSGWDGQKTGFDVVPENLPFAVPSGRKVRFYIQGVSDRGEVLKWEKCAYVDV</sequence>
<evidence type="ECO:0000259" key="1">
    <source>
        <dbReference type="Pfam" id="PF03644"/>
    </source>
</evidence>
<dbReference type="InterPro" id="IPR032979">
    <property type="entry name" value="ENGase"/>
</dbReference>
<dbReference type="Gene3D" id="3.20.20.80">
    <property type="entry name" value="Glycosidases"/>
    <property type="match status" value="1"/>
</dbReference>
<dbReference type="GO" id="GO:0033925">
    <property type="term" value="F:mannosyl-glycoprotein endo-beta-N-acetylglucosaminidase activity"/>
    <property type="evidence" value="ECO:0007669"/>
    <property type="project" value="UniProtKB-EC"/>
</dbReference>
<dbReference type="Proteomes" id="UP000284706">
    <property type="component" value="Unassembled WGS sequence"/>
</dbReference>
<dbReference type="Pfam" id="PF03644">
    <property type="entry name" value="Glyco_hydro_85"/>
    <property type="match status" value="1"/>
</dbReference>
<feature type="domain" description="Cytosolic endo-beta-N-acetylglucosaminidase TIM barrel" evidence="1">
    <location>
        <begin position="58"/>
        <end position="332"/>
    </location>
</feature>
<dbReference type="EMBL" id="NHYE01005412">
    <property type="protein sequence ID" value="PPQ73301.1"/>
    <property type="molecule type" value="Genomic_DNA"/>
</dbReference>
<evidence type="ECO:0000313" key="3">
    <source>
        <dbReference type="Proteomes" id="UP000284706"/>
    </source>
</evidence>
<dbReference type="InterPro" id="IPR005201">
    <property type="entry name" value="TIM_ENGase"/>
</dbReference>
<keyword evidence="3" id="KW-1185">Reference proteome</keyword>
<organism evidence="2 3">
    <name type="scientific">Gymnopilus dilepis</name>
    <dbReference type="NCBI Taxonomy" id="231916"/>
    <lineage>
        <taxon>Eukaryota</taxon>
        <taxon>Fungi</taxon>
        <taxon>Dikarya</taxon>
        <taxon>Basidiomycota</taxon>
        <taxon>Agaricomycotina</taxon>
        <taxon>Agaricomycetes</taxon>
        <taxon>Agaricomycetidae</taxon>
        <taxon>Agaricales</taxon>
        <taxon>Agaricineae</taxon>
        <taxon>Hymenogastraceae</taxon>
        <taxon>Gymnopilus</taxon>
    </lineage>
</organism>
<dbReference type="PANTHER" id="PTHR13246">
    <property type="entry name" value="ENDO BETA N-ACETYLGLUCOSAMINIDASE"/>
    <property type="match status" value="1"/>
</dbReference>
<gene>
    <name evidence="2" type="ORF">CVT26_015330</name>
</gene>
<dbReference type="STRING" id="231916.A0A409W476"/>
<name>A0A409W476_9AGAR</name>
<dbReference type="Gene3D" id="2.60.120.260">
    <property type="entry name" value="Galactose-binding domain-like"/>
    <property type="match status" value="1"/>
</dbReference>
<dbReference type="GO" id="GO:0005829">
    <property type="term" value="C:cytosol"/>
    <property type="evidence" value="ECO:0007669"/>
    <property type="project" value="UniProtKB-SubCell"/>
</dbReference>
<accession>A0A409W476</accession>